<evidence type="ECO:0000256" key="1">
    <source>
        <dbReference type="ARBA" id="ARBA00022801"/>
    </source>
</evidence>
<reference evidence="2" key="1">
    <citation type="submission" date="2020-07" db="EMBL/GenBank/DDBJ databases">
        <title>Vallitalea pronyensis genome.</title>
        <authorList>
            <person name="Postec A."/>
        </authorList>
    </citation>
    <scope>NUCLEOTIDE SEQUENCE</scope>
    <source>
        <strain evidence="2">FatNI3</strain>
    </source>
</reference>
<name>A0A8J8ML88_9FIRM</name>
<protein>
    <submittedName>
        <fullName evidence="2">HAD family hydrolase</fullName>
    </submittedName>
</protein>
<dbReference type="AlphaFoldDB" id="A0A8J8ML88"/>
<dbReference type="NCBIfam" id="TIGR01549">
    <property type="entry name" value="HAD-SF-IA-v1"/>
    <property type="match status" value="1"/>
</dbReference>
<proteinExistence type="predicted"/>
<organism evidence="2 3">
    <name type="scientific">Vallitalea pronyensis</name>
    <dbReference type="NCBI Taxonomy" id="1348613"/>
    <lineage>
        <taxon>Bacteria</taxon>
        <taxon>Bacillati</taxon>
        <taxon>Bacillota</taxon>
        <taxon>Clostridia</taxon>
        <taxon>Lachnospirales</taxon>
        <taxon>Vallitaleaceae</taxon>
        <taxon>Vallitalea</taxon>
    </lineage>
</organism>
<dbReference type="PANTHER" id="PTHR43316">
    <property type="entry name" value="HYDROLASE, HALOACID DELAHOGENASE-RELATED"/>
    <property type="match status" value="1"/>
</dbReference>
<sequence>MNTILFDLDGTLLPLDEKIFVDTYFDALHRTFEDKMDKKTFVNYIWGATAHMRDENDEERTNQELFMDKFATFVGDEMDEYKERFDRFYETGFLEVEKAVSKSQYVIDAIKLLKEKGYTIVLATNPLFPLTAVHHRIHWAGLQPEDFEHITAYENSHYCKPYTAYYEEILTHIDKQPDECMMIGNDVQEDLVAGKLGLKTFLVENHLINRNNDTVDCTLRGNYEDLFEYVASLPHVNG</sequence>
<dbReference type="Gene3D" id="3.40.50.1000">
    <property type="entry name" value="HAD superfamily/HAD-like"/>
    <property type="match status" value="1"/>
</dbReference>
<gene>
    <name evidence="2" type="ORF">HZI73_15315</name>
</gene>
<dbReference type="Pfam" id="PF00702">
    <property type="entry name" value="Hydrolase"/>
    <property type="match status" value="1"/>
</dbReference>
<dbReference type="PANTHER" id="PTHR43316:SF3">
    <property type="entry name" value="HALOACID DEHALOGENASE, TYPE II (AFU_ORTHOLOGUE AFUA_2G07750)-RELATED"/>
    <property type="match status" value="1"/>
</dbReference>
<dbReference type="InterPro" id="IPR036412">
    <property type="entry name" value="HAD-like_sf"/>
</dbReference>
<dbReference type="SFLD" id="SFLDS00003">
    <property type="entry name" value="Haloacid_Dehalogenase"/>
    <property type="match status" value="1"/>
</dbReference>
<dbReference type="InterPro" id="IPR051540">
    <property type="entry name" value="S-2-haloacid_dehalogenase"/>
</dbReference>
<evidence type="ECO:0000313" key="3">
    <source>
        <dbReference type="Proteomes" id="UP000683246"/>
    </source>
</evidence>
<dbReference type="GO" id="GO:0016787">
    <property type="term" value="F:hydrolase activity"/>
    <property type="evidence" value="ECO:0007669"/>
    <property type="project" value="UniProtKB-KW"/>
</dbReference>
<dbReference type="SUPFAM" id="SSF56784">
    <property type="entry name" value="HAD-like"/>
    <property type="match status" value="1"/>
</dbReference>
<dbReference type="PRINTS" id="PR00413">
    <property type="entry name" value="HADHALOGNASE"/>
</dbReference>
<dbReference type="SFLD" id="SFLDG01129">
    <property type="entry name" value="C1.5:_HAD__Beta-PGM__Phosphata"/>
    <property type="match status" value="1"/>
</dbReference>
<accession>A0A8J8ML88</accession>
<dbReference type="RefSeq" id="WP_212694256.1">
    <property type="nucleotide sequence ID" value="NZ_CP058649.1"/>
</dbReference>
<dbReference type="InterPro" id="IPR023214">
    <property type="entry name" value="HAD_sf"/>
</dbReference>
<dbReference type="KEGG" id="vpy:HZI73_15315"/>
<evidence type="ECO:0000313" key="2">
    <source>
        <dbReference type="EMBL" id="QUI23571.1"/>
    </source>
</evidence>
<dbReference type="EMBL" id="CP058649">
    <property type="protein sequence ID" value="QUI23571.1"/>
    <property type="molecule type" value="Genomic_DNA"/>
</dbReference>
<dbReference type="Proteomes" id="UP000683246">
    <property type="component" value="Chromosome"/>
</dbReference>
<dbReference type="InterPro" id="IPR006439">
    <property type="entry name" value="HAD-SF_hydro_IA"/>
</dbReference>
<keyword evidence="3" id="KW-1185">Reference proteome</keyword>
<keyword evidence="1 2" id="KW-0378">Hydrolase</keyword>